<dbReference type="SUPFAM" id="SSF90112">
    <property type="entry name" value="Neurotransmitter-gated ion-channel transmembrane pore"/>
    <property type="match status" value="1"/>
</dbReference>
<dbReference type="InterPro" id="IPR036719">
    <property type="entry name" value="Neuro-gated_channel_TM_sf"/>
</dbReference>
<evidence type="ECO:0000256" key="2">
    <source>
        <dbReference type="ARBA" id="ARBA00022475"/>
    </source>
</evidence>
<evidence type="ECO:0000256" key="13">
    <source>
        <dbReference type="ARBA" id="ARBA00034099"/>
    </source>
</evidence>
<dbReference type="Gene3D" id="2.70.170.10">
    <property type="entry name" value="Neurotransmitter-gated ion-channel ligand-binding domain"/>
    <property type="match status" value="1"/>
</dbReference>
<feature type="transmembrane region" description="Helical" evidence="14">
    <location>
        <begin position="293"/>
        <end position="315"/>
    </location>
</feature>
<keyword evidence="9" id="KW-0675">Receptor</keyword>
<evidence type="ECO:0000259" key="15">
    <source>
        <dbReference type="Pfam" id="PF02931"/>
    </source>
</evidence>
<comment type="subcellular location">
    <subcellularLocation>
        <location evidence="13">Synaptic cell membrane</location>
        <topology evidence="13">Multi-pass membrane protein</topology>
    </subcellularLocation>
</comment>
<proteinExistence type="inferred from homology"/>
<reference evidence="17" key="1">
    <citation type="submission" date="2021-01" db="EMBL/GenBank/DDBJ databases">
        <authorList>
            <person name="Zahm M."/>
            <person name="Roques C."/>
            <person name="Cabau C."/>
            <person name="Klopp C."/>
            <person name="Donnadieu C."/>
            <person name="Jouanno E."/>
            <person name="Lampietro C."/>
            <person name="Louis A."/>
            <person name="Herpin A."/>
            <person name="Echchiki A."/>
            <person name="Berthelot C."/>
            <person name="Parey E."/>
            <person name="Roest-Crollius H."/>
            <person name="Braasch I."/>
            <person name="Postlethwait J."/>
            <person name="Bobe J."/>
            <person name="Montfort J."/>
            <person name="Bouchez O."/>
            <person name="Begum T."/>
            <person name="Mejri S."/>
            <person name="Adams A."/>
            <person name="Chen W.-J."/>
            <person name="Guiguen Y."/>
        </authorList>
    </citation>
    <scope>NUCLEOTIDE SEQUENCE</scope>
    <source>
        <tissue evidence="17">Blood</tissue>
    </source>
</reference>
<evidence type="ECO:0000256" key="7">
    <source>
        <dbReference type="ARBA" id="ARBA00023136"/>
    </source>
</evidence>
<keyword evidence="14" id="KW-0732">Signal</keyword>
<dbReference type="NCBIfam" id="TIGR00860">
    <property type="entry name" value="LIC"/>
    <property type="match status" value="1"/>
</dbReference>
<evidence type="ECO:0000313" key="18">
    <source>
        <dbReference type="Proteomes" id="UP000829720"/>
    </source>
</evidence>
<dbReference type="Pfam" id="PF02932">
    <property type="entry name" value="Neur_chan_memb"/>
    <property type="match status" value="1"/>
</dbReference>
<feature type="chain" id="PRO_5035960102" evidence="14">
    <location>
        <begin position="23"/>
        <end position="330"/>
    </location>
</feature>
<accession>A0A8T3CVY3</accession>
<keyword evidence="3 14" id="KW-0812">Transmembrane</keyword>
<evidence type="ECO:0000256" key="1">
    <source>
        <dbReference type="ARBA" id="ARBA00022448"/>
    </source>
</evidence>
<gene>
    <name evidence="17" type="ORF">AGOR_G00162620</name>
</gene>
<dbReference type="FunFam" id="2.70.170.10:FF:000009">
    <property type="entry name" value="Neuronal acetylcholine receptor subunit alpha-7"/>
    <property type="match status" value="1"/>
</dbReference>
<keyword evidence="6 14" id="KW-0406">Ion transport</keyword>
<evidence type="ECO:0000256" key="11">
    <source>
        <dbReference type="ARBA" id="ARBA00023286"/>
    </source>
</evidence>
<feature type="signal peptide" evidence="14">
    <location>
        <begin position="1"/>
        <end position="22"/>
    </location>
</feature>
<dbReference type="Pfam" id="PF02931">
    <property type="entry name" value="Neur_chan_LBD"/>
    <property type="match status" value="1"/>
</dbReference>
<dbReference type="PRINTS" id="PR00252">
    <property type="entry name" value="NRIONCHANNEL"/>
</dbReference>
<keyword evidence="4 14" id="KW-1133">Transmembrane helix</keyword>
<dbReference type="CDD" id="cd19051">
    <property type="entry name" value="LGIC_TM_cation"/>
    <property type="match status" value="1"/>
</dbReference>
<dbReference type="PROSITE" id="PS00236">
    <property type="entry name" value="NEUROTR_ION_CHANNEL"/>
    <property type="match status" value="1"/>
</dbReference>
<dbReference type="EMBL" id="JAERUA010000015">
    <property type="protein sequence ID" value="KAI1889413.1"/>
    <property type="molecule type" value="Genomic_DNA"/>
</dbReference>
<evidence type="ECO:0000256" key="8">
    <source>
        <dbReference type="ARBA" id="ARBA00023157"/>
    </source>
</evidence>
<dbReference type="InterPro" id="IPR006201">
    <property type="entry name" value="Neur_channel"/>
</dbReference>
<keyword evidence="8" id="KW-1015">Disulfide bond</keyword>
<evidence type="ECO:0000256" key="14">
    <source>
        <dbReference type="RuleBase" id="RU000687"/>
    </source>
</evidence>
<evidence type="ECO:0000313" key="17">
    <source>
        <dbReference type="EMBL" id="KAI1889413.1"/>
    </source>
</evidence>
<sequence>MGKCSFVFHLAWITSWLDVSQQGAPQRRLYSDLMKTYNPQERPVINDSENLTVHFSIHLKQILDVDEKNQVLTTNIWLNMHWIDQFLQWNTTEYSGISDVRFPDDQIWKPDILLYNSAQDRFDGTFHSKVLVQSSGSCAYVPPGILKSTCRIDVRWFPFDMQRCDLVFGSWTYNGFLLDMQMNEADVTDFMASGEWDLVEVLGRREEKVYACCTETYPSVVFTVVMRRRTLFYVLNLLLPCLLISVMALLVFLLPADSGEKISLGITVLLSLTVFMLLVAEIIPATSDTVPLIAQYFTSIMVTVGLSIISTVLVLQCHHHHPEGSNMPNG</sequence>
<dbReference type="PANTHER" id="PTHR18945">
    <property type="entry name" value="NEUROTRANSMITTER GATED ION CHANNEL"/>
    <property type="match status" value="1"/>
</dbReference>
<keyword evidence="2" id="KW-1003">Cell membrane</keyword>
<dbReference type="AlphaFoldDB" id="A0A8T3CVY3"/>
<keyword evidence="1 14" id="KW-0813">Transport</keyword>
<keyword evidence="5" id="KW-0770">Synapse</keyword>
<keyword evidence="18" id="KW-1185">Reference proteome</keyword>
<organism evidence="17 18">
    <name type="scientific">Albula goreensis</name>
    <dbReference type="NCBI Taxonomy" id="1534307"/>
    <lineage>
        <taxon>Eukaryota</taxon>
        <taxon>Metazoa</taxon>
        <taxon>Chordata</taxon>
        <taxon>Craniata</taxon>
        <taxon>Vertebrata</taxon>
        <taxon>Euteleostomi</taxon>
        <taxon>Actinopterygii</taxon>
        <taxon>Neopterygii</taxon>
        <taxon>Teleostei</taxon>
        <taxon>Albuliformes</taxon>
        <taxon>Albulidae</taxon>
        <taxon>Albula</taxon>
    </lineage>
</organism>
<dbReference type="InterPro" id="IPR006202">
    <property type="entry name" value="Neur_chan_lig-bd"/>
</dbReference>
<dbReference type="PRINTS" id="PR00254">
    <property type="entry name" value="NICOTINICR"/>
</dbReference>
<comment type="caution">
    <text evidence="14">Lacks conserved residue(s) required for the propagation of feature annotation.</text>
</comment>
<evidence type="ECO:0000256" key="3">
    <source>
        <dbReference type="ARBA" id="ARBA00022692"/>
    </source>
</evidence>
<dbReference type="GO" id="GO:0022848">
    <property type="term" value="F:acetylcholine-gated monoatomic cation-selective channel activity"/>
    <property type="evidence" value="ECO:0007669"/>
    <property type="project" value="InterPro"/>
</dbReference>
<evidence type="ECO:0000256" key="9">
    <source>
        <dbReference type="ARBA" id="ARBA00023170"/>
    </source>
</evidence>
<name>A0A8T3CVY3_9TELE</name>
<keyword evidence="12 14" id="KW-0407">Ion channel</keyword>
<dbReference type="InterPro" id="IPR018000">
    <property type="entry name" value="Neurotransmitter_ion_chnl_CS"/>
</dbReference>
<keyword evidence="7 14" id="KW-0472">Membrane</keyword>
<evidence type="ECO:0000256" key="12">
    <source>
        <dbReference type="ARBA" id="ARBA00023303"/>
    </source>
</evidence>
<dbReference type="InterPro" id="IPR038050">
    <property type="entry name" value="Neuro_actylchol_rec"/>
</dbReference>
<keyword evidence="10" id="KW-0325">Glycoprotein</keyword>
<comment type="similarity">
    <text evidence="14">Belongs to the ligand-gated ion channel (TC 1.A.9) family.</text>
</comment>
<feature type="domain" description="Neurotransmitter-gated ion-channel transmembrane" evidence="16">
    <location>
        <begin position="237"/>
        <end position="329"/>
    </location>
</feature>
<evidence type="ECO:0000256" key="4">
    <source>
        <dbReference type="ARBA" id="ARBA00022989"/>
    </source>
</evidence>
<feature type="transmembrane region" description="Helical" evidence="14">
    <location>
        <begin position="266"/>
        <end position="287"/>
    </location>
</feature>
<feature type="transmembrane region" description="Helical" evidence="14">
    <location>
        <begin position="231"/>
        <end position="254"/>
    </location>
</feature>
<dbReference type="InterPro" id="IPR002394">
    <property type="entry name" value="Nicotinic_acetylcholine_rcpt"/>
</dbReference>
<dbReference type="InterPro" id="IPR006029">
    <property type="entry name" value="Neurotrans-gated_channel_TM"/>
</dbReference>
<protein>
    <submittedName>
        <fullName evidence="17">Uncharacterized protein</fullName>
    </submittedName>
</protein>
<dbReference type="OrthoDB" id="5975154at2759"/>
<feature type="domain" description="Neurotransmitter-gated ion-channel ligand-binding" evidence="15">
    <location>
        <begin position="27"/>
        <end position="230"/>
    </location>
</feature>
<dbReference type="SUPFAM" id="SSF63712">
    <property type="entry name" value="Nicotinic receptor ligand binding domain-like"/>
    <property type="match status" value="1"/>
</dbReference>
<evidence type="ECO:0000256" key="6">
    <source>
        <dbReference type="ARBA" id="ARBA00023065"/>
    </source>
</evidence>
<evidence type="ECO:0000256" key="5">
    <source>
        <dbReference type="ARBA" id="ARBA00023018"/>
    </source>
</evidence>
<dbReference type="FunFam" id="1.20.58.390:FF:000043">
    <property type="entry name" value="AcetylCholine Receptor"/>
    <property type="match status" value="1"/>
</dbReference>
<dbReference type="Proteomes" id="UP000829720">
    <property type="component" value="Unassembled WGS sequence"/>
</dbReference>
<keyword evidence="11" id="KW-1071">Ligand-gated ion channel</keyword>
<comment type="caution">
    <text evidence="17">The sequence shown here is derived from an EMBL/GenBank/DDBJ whole genome shotgun (WGS) entry which is preliminary data.</text>
</comment>
<dbReference type="GO" id="GO:0045211">
    <property type="term" value="C:postsynaptic membrane"/>
    <property type="evidence" value="ECO:0007669"/>
    <property type="project" value="InterPro"/>
</dbReference>
<dbReference type="Gene3D" id="1.20.58.390">
    <property type="entry name" value="Neurotransmitter-gated ion-channel transmembrane domain"/>
    <property type="match status" value="1"/>
</dbReference>
<evidence type="ECO:0000259" key="16">
    <source>
        <dbReference type="Pfam" id="PF02932"/>
    </source>
</evidence>
<dbReference type="GO" id="GO:0004888">
    <property type="term" value="F:transmembrane signaling receptor activity"/>
    <property type="evidence" value="ECO:0007669"/>
    <property type="project" value="InterPro"/>
</dbReference>
<dbReference type="InterPro" id="IPR036734">
    <property type="entry name" value="Neur_chan_lig-bd_sf"/>
</dbReference>
<evidence type="ECO:0000256" key="10">
    <source>
        <dbReference type="ARBA" id="ARBA00023180"/>
    </source>
</evidence>